<keyword evidence="3" id="KW-1185">Reference proteome</keyword>
<evidence type="ECO:0000313" key="3">
    <source>
        <dbReference type="Proteomes" id="UP001167160"/>
    </source>
</evidence>
<dbReference type="Proteomes" id="UP001167160">
    <property type="component" value="Unassembled WGS sequence"/>
</dbReference>
<comment type="caution">
    <text evidence="2">The sequence shown here is derived from an EMBL/GenBank/DDBJ whole genome shotgun (WGS) entry which is preliminary data.</text>
</comment>
<feature type="region of interest" description="Disordered" evidence="1">
    <location>
        <begin position="66"/>
        <end position="99"/>
    </location>
</feature>
<name>A0ABT0X438_9ACTN</name>
<organism evidence="2 3">
    <name type="scientific">Streptomyces meridianus</name>
    <dbReference type="NCBI Taxonomy" id="2938945"/>
    <lineage>
        <taxon>Bacteria</taxon>
        <taxon>Bacillati</taxon>
        <taxon>Actinomycetota</taxon>
        <taxon>Actinomycetes</taxon>
        <taxon>Kitasatosporales</taxon>
        <taxon>Streptomycetaceae</taxon>
        <taxon>Streptomyces</taxon>
    </lineage>
</organism>
<sequence>MTPNEPAPPSAPPESPGPPPGPANPPSDPASPDARRRPRAGTTALIACAAVLGVLTGTCAAYTVQSERPPTPLPPLSQAKLPYPEPLAEGKGPAPLSAARDRLVRTDGDLRKLLLRKPKGAEEARFARARNGWIDPYGYARGFETPDLMLRDLLQQELRRVASTEWEQNGSRFVAITLVQFRDEQVAASPDFLAGQQLYMPRAEHAGNAGKPLPGLGDGRFYVFDKPFSEAGYLPMYTARAVARRGDVVMDLWIHDAEPISESAVSSLARKQMERL</sequence>
<evidence type="ECO:0000256" key="1">
    <source>
        <dbReference type="SAM" id="MobiDB-lite"/>
    </source>
</evidence>
<evidence type="ECO:0000313" key="2">
    <source>
        <dbReference type="EMBL" id="MCM2577306.1"/>
    </source>
</evidence>
<reference evidence="2" key="1">
    <citation type="journal article" date="2023" name="Int. J. Syst. Evol. Microbiol.">
        <title>Streptomyces meridianus sp. nov. isolated from brackish water of the Tagus estuary in Alcochete, Portugal.</title>
        <authorList>
            <person name="Santos J.D.N."/>
            <person name="Klimek D."/>
            <person name="Calusinska M."/>
            <person name="Lobo Da Cunha A."/>
            <person name="Catita J."/>
            <person name="Goncalves H."/>
            <person name="Gonzalez I."/>
            <person name="Reyes F."/>
            <person name="Lage O.M."/>
        </authorList>
    </citation>
    <scope>NUCLEOTIDE SEQUENCE</scope>
    <source>
        <strain evidence="2">MTZ3.1</strain>
    </source>
</reference>
<accession>A0ABT0X438</accession>
<feature type="compositionally biased region" description="Pro residues" evidence="1">
    <location>
        <begin position="1"/>
        <end position="29"/>
    </location>
</feature>
<dbReference type="EMBL" id="JAMQGM010000017">
    <property type="protein sequence ID" value="MCM2577306.1"/>
    <property type="molecule type" value="Genomic_DNA"/>
</dbReference>
<protein>
    <submittedName>
        <fullName evidence="2">Uncharacterized protein</fullName>
    </submittedName>
</protein>
<dbReference type="RefSeq" id="WP_251411910.1">
    <property type="nucleotide sequence ID" value="NZ_JAMQGM010000017.1"/>
</dbReference>
<gene>
    <name evidence="2" type="ORF">M1E25_08065</name>
</gene>
<feature type="region of interest" description="Disordered" evidence="1">
    <location>
        <begin position="1"/>
        <end position="39"/>
    </location>
</feature>
<proteinExistence type="predicted"/>